<feature type="region of interest" description="Disordered" evidence="2">
    <location>
        <begin position="1"/>
        <end position="25"/>
    </location>
</feature>
<keyword evidence="1" id="KW-0862">Zinc</keyword>
<sequence length="515" mass="57703">MGSSGSKDSSVSATAASSCASSSLSTVARVVRWRGPKVFHSSCLGRPPVPSLSSDNDDEQEPRTQDENGRTKGEMHLEKPETDSFKEKNKRQKKIKVPYDACNEEGTSHNDTAASSSIICNQEVVDRFSNPLKRSRSRFRFIPDRIGFKLGRSASLGSSSGGRPFFSENHFISNSDENSNHIDSTAGVSDDNPSINVDSTGADAILDEYTNHIGYESIEPRRQGRRSGVQETLEGSIRFSRTLSVGRLRDRVLRRTSFSEGPFGSMLEDGSILYNGRSSGRQMMGGLTRNDAFSDRDSEMTPTYTVYGSANGIHDQELDITPSREARMHEFTEQRSAFLERRRRIRSQVRALQRLGSRFENQSGHERSCILSDLHQVGRCTCRSNRLANPEDDTSARASISRIVMLAEALFEVLDEIHQQSVVLSSQPSVSSIGSTPAPKEVVECMPVKIYTKPHKNQSEESARCYICLVEYEERDLMRILPCHHEFHRTCIDKWLKEFHRVCPLCRGDVCRSDL</sequence>
<protein>
    <submittedName>
        <fullName evidence="4">E3 ubiquitin-protein ligase AIP2</fullName>
    </submittedName>
</protein>
<comment type="caution">
    <text evidence="4">The sequence shown here is derived from an EMBL/GenBank/DDBJ whole genome shotgun (WGS) entry which is preliminary data.</text>
</comment>
<dbReference type="Proteomes" id="UP001179952">
    <property type="component" value="Unassembled WGS sequence"/>
</dbReference>
<dbReference type="PROSITE" id="PS51257">
    <property type="entry name" value="PROKAR_LIPOPROTEIN"/>
    <property type="match status" value="1"/>
</dbReference>
<feature type="domain" description="RING-type" evidence="3">
    <location>
        <begin position="465"/>
        <end position="507"/>
    </location>
</feature>
<name>A0AAV9B814_ACOGR</name>
<reference evidence="4" key="1">
    <citation type="journal article" date="2023" name="Nat. Commun.">
        <title>Diploid and tetraploid genomes of Acorus and the evolution of monocots.</title>
        <authorList>
            <person name="Ma L."/>
            <person name="Liu K.W."/>
            <person name="Li Z."/>
            <person name="Hsiao Y.Y."/>
            <person name="Qi Y."/>
            <person name="Fu T."/>
            <person name="Tang G.D."/>
            <person name="Zhang D."/>
            <person name="Sun W.H."/>
            <person name="Liu D.K."/>
            <person name="Li Y."/>
            <person name="Chen G.Z."/>
            <person name="Liu X.D."/>
            <person name="Liao X.Y."/>
            <person name="Jiang Y.T."/>
            <person name="Yu X."/>
            <person name="Hao Y."/>
            <person name="Huang J."/>
            <person name="Zhao X.W."/>
            <person name="Ke S."/>
            <person name="Chen Y.Y."/>
            <person name="Wu W.L."/>
            <person name="Hsu J.L."/>
            <person name="Lin Y.F."/>
            <person name="Huang M.D."/>
            <person name="Li C.Y."/>
            <person name="Huang L."/>
            <person name="Wang Z.W."/>
            <person name="Zhao X."/>
            <person name="Zhong W.Y."/>
            <person name="Peng D.H."/>
            <person name="Ahmad S."/>
            <person name="Lan S."/>
            <person name="Zhang J.S."/>
            <person name="Tsai W.C."/>
            <person name="Van de Peer Y."/>
            <person name="Liu Z.J."/>
        </authorList>
    </citation>
    <scope>NUCLEOTIDE SEQUENCE</scope>
    <source>
        <strain evidence="4">SCP</strain>
    </source>
</reference>
<evidence type="ECO:0000259" key="3">
    <source>
        <dbReference type="PROSITE" id="PS50089"/>
    </source>
</evidence>
<keyword evidence="1" id="KW-0479">Metal-binding</keyword>
<dbReference type="EMBL" id="JAUJYN010000004">
    <property type="protein sequence ID" value="KAK1272454.1"/>
    <property type="molecule type" value="Genomic_DNA"/>
</dbReference>
<feature type="compositionally biased region" description="Basic and acidic residues" evidence="2">
    <location>
        <begin position="61"/>
        <end position="87"/>
    </location>
</feature>
<dbReference type="InterPro" id="IPR013083">
    <property type="entry name" value="Znf_RING/FYVE/PHD"/>
</dbReference>
<evidence type="ECO:0000313" key="5">
    <source>
        <dbReference type="Proteomes" id="UP001179952"/>
    </source>
</evidence>
<dbReference type="AlphaFoldDB" id="A0AAV9B814"/>
<dbReference type="FunFam" id="3.30.40.10:FF:000388">
    <property type="entry name" value="Putative RING zinc finger domain superfamily protein"/>
    <property type="match status" value="1"/>
</dbReference>
<keyword evidence="1" id="KW-0863">Zinc-finger</keyword>
<dbReference type="PANTHER" id="PTHR47531">
    <property type="entry name" value="RING/U-BOX SUPERFAMILY PROTEIN"/>
    <property type="match status" value="1"/>
</dbReference>
<gene>
    <name evidence="4" type="ORF">QJS04_geneDACA012252</name>
</gene>
<evidence type="ECO:0000256" key="1">
    <source>
        <dbReference type="PROSITE-ProRule" id="PRU00175"/>
    </source>
</evidence>
<dbReference type="PROSITE" id="PS50089">
    <property type="entry name" value="ZF_RING_2"/>
    <property type="match status" value="1"/>
</dbReference>
<feature type="region of interest" description="Disordered" evidence="2">
    <location>
        <begin position="176"/>
        <end position="195"/>
    </location>
</feature>
<keyword evidence="5" id="KW-1185">Reference proteome</keyword>
<dbReference type="Gene3D" id="3.30.40.10">
    <property type="entry name" value="Zinc/RING finger domain, C3HC4 (zinc finger)"/>
    <property type="match status" value="1"/>
</dbReference>
<dbReference type="PANTHER" id="PTHR47531:SF2">
    <property type="entry name" value="RING_U-BOX SUPERFAMILY PROTEIN"/>
    <property type="match status" value="1"/>
</dbReference>
<proteinExistence type="predicted"/>
<feature type="region of interest" description="Disordered" evidence="2">
    <location>
        <begin position="39"/>
        <end position="92"/>
    </location>
</feature>
<evidence type="ECO:0000313" key="4">
    <source>
        <dbReference type="EMBL" id="KAK1272454.1"/>
    </source>
</evidence>
<evidence type="ECO:0000256" key="2">
    <source>
        <dbReference type="SAM" id="MobiDB-lite"/>
    </source>
</evidence>
<dbReference type="GO" id="GO:0008270">
    <property type="term" value="F:zinc ion binding"/>
    <property type="evidence" value="ECO:0007669"/>
    <property type="project" value="UniProtKB-KW"/>
</dbReference>
<organism evidence="4 5">
    <name type="scientific">Acorus gramineus</name>
    <name type="common">Dwarf sweet flag</name>
    <dbReference type="NCBI Taxonomy" id="55184"/>
    <lineage>
        <taxon>Eukaryota</taxon>
        <taxon>Viridiplantae</taxon>
        <taxon>Streptophyta</taxon>
        <taxon>Embryophyta</taxon>
        <taxon>Tracheophyta</taxon>
        <taxon>Spermatophyta</taxon>
        <taxon>Magnoliopsida</taxon>
        <taxon>Liliopsida</taxon>
        <taxon>Acoraceae</taxon>
        <taxon>Acorus</taxon>
    </lineage>
</organism>
<dbReference type="InterPro" id="IPR001841">
    <property type="entry name" value="Znf_RING"/>
</dbReference>
<dbReference type="SMART" id="SM00184">
    <property type="entry name" value="RING"/>
    <property type="match status" value="1"/>
</dbReference>
<accession>A0AAV9B814</accession>
<dbReference type="Pfam" id="PF13639">
    <property type="entry name" value="zf-RING_2"/>
    <property type="match status" value="1"/>
</dbReference>
<reference evidence="4" key="2">
    <citation type="submission" date="2023-06" db="EMBL/GenBank/DDBJ databases">
        <authorList>
            <person name="Ma L."/>
            <person name="Liu K.-W."/>
            <person name="Li Z."/>
            <person name="Hsiao Y.-Y."/>
            <person name="Qi Y."/>
            <person name="Fu T."/>
            <person name="Tang G."/>
            <person name="Zhang D."/>
            <person name="Sun W.-H."/>
            <person name="Liu D.-K."/>
            <person name="Li Y."/>
            <person name="Chen G.-Z."/>
            <person name="Liu X.-D."/>
            <person name="Liao X.-Y."/>
            <person name="Jiang Y.-T."/>
            <person name="Yu X."/>
            <person name="Hao Y."/>
            <person name="Huang J."/>
            <person name="Zhao X.-W."/>
            <person name="Ke S."/>
            <person name="Chen Y.-Y."/>
            <person name="Wu W.-L."/>
            <person name="Hsu J.-L."/>
            <person name="Lin Y.-F."/>
            <person name="Huang M.-D."/>
            <person name="Li C.-Y."/>
            <person name="Huang L."/>
            <person name="Wang Z.-W."/>
            <person name="Zhao X."/>
            <person name="Zhong W.-Y."/>
            <person name="Peng D.-H."/>
            <person name="Ahmad S."/>
            <person name="Lan S."/>
            <person name="Zhang J.-S."/>
            <person name="Tsai W.-C."/>
            <person name="Van De Peer Y."/>
            <person name="Liu Z.-J."/>
        </authorList>
    </citation>
    <scope>NUCLEOTIDE SEQUENCE</scope>
    <source>
        <strain evidence="4">SCP</strain>
        <tissue evidence="4">Leaves</tissue>
    </source>
</reference>
<dbReference type="SUPFAM" id="SSF57850">
    <property type="entry name" value="RING/U-box"/>
    <property type="match status" value="1"/>
</dbReference>